<protein>
    <recommendedName>
        <fullName evidence="9">MICOS complex subunit MIC10</fullName>
    </recommendedName>
</protein>
<dbReference type="InterPro" id="IPR007512">
    <property type="entry name" value="Mic10"/>
</dbReference>
<evidence type="ECO:0000256" key="10">
    <source>
        <dbReference type="SAM" id="MobiDB-lite"/>
    </source>
</evidence>
<comment type="similarity">
    <text evidence="3 9">Belongs to the MICOS complex subunit Mic10 family.</text>
</comment>
<evidence type="ECO:0000256" key="1">
    <source>
        <dbReference type="ARBA" id="ARBA00002689"/>
    </source>
</evidence>
<evidence type="ECO:0000256" key="8">
    <source>
        <dbReference type="ARBA" id="ARBA00023136"/>
    </source>
</evidence>
<keyword evidence="4" id="KW-0812">Transmembrane</keyword>
<feature type="region of interest" description="Disordered" evidence="10">
    <location>
        <begin position="144"/>
        <end position="164"/>
    </location>
</feature>
<dbReference type="PANTHER" id="PTHR21304:SF0">
    <property type="entry name" value="MICOS COMPLEX SUBUNIT MIC10"/>
    <property type="match status" value="1"/>
</dbReference>
<comment type="function">
    <text evidence="1 9">Component of the MICOS complex, a large protein complex of the mitochondrial inner membrane that plays crucial roles in the maintenance of crista junctions, inner membrane architecture, and formation of contact sites to the outer membrane.</text>
</comment>
<dbReference type="PANTHER" id="PTHR21304">
    <property type="entry name" value="MICOS COMPLEX SUBUNIT MIC10"/>
    <property type="match status" value="1"/>
</dbReference>
<reference evidence="11" key="1">
    <citation type="submission" date="2020-11" db="EMBL/GenBank/DDBJ databases">
        <authorList>
            <person name="Tran Van P."/>
        </authorList>
    </citation>
    <scope>NUCLEOTIDE SEQUENCE</scope>
</reference>
<organism evidence="11">
    <name type="scientific">Notodromas monacha</name>
    <dbReference type="NCBI Taxonomy" id="399045"/>
    <lineage>
        <taxon>Eukaryota</taxon>
        <taxon>Metazoa</taxon>
        <taxon>Ecdysozoa</taxon>
        <taxon>Arthropoda</taxon>
        <taxon>Crustacea</taxon>
        <taxon>Oligostraca</taxon>
        <taxon>Ostracoda</taxon>
        <taxon>Podocopa</taxon>
        <taxon>Podocopida</taxon>
        <taxon>Cypridocopina</taxon>
        <taxon>Cypridoidea</taxon>
        <taxon>Cyprididae</taxon>
        <taxon>Notodromas</taxon>
    </lineage>
</organism>
<dbReference type="GO" id="GO:0061617">
    <property type="term" value="C:MICOS complex"/>
    <property type="evidence" value="ECO:0007669"/>
    <property type="project" value="UniProtKB-UniRule"/>
</dbReference>
<accession>A0A7R9GHW8</accession>
<dbReference type="EMBL" id="OA885238">
    <property type="protein sequence ID" value="CAD7281809.1"/>
    <property type="molecule type" value="Genomic_DNA"/>
</dbReference>
<gene>
    <name evidence="11" type="ORF">NMOB1V02_LOCUS9445</name>
</gene>
<keyword evidence="8" id="KW-0472">Membrane</keyword>
<name>A0A7R9GHW8_9CRUS</name>
<feature type="compositionally biased region" description="Basic and acidic residues" evidence="10">
    <location>
        <begin position="112"/>
        <end position="127"/>
    </location>
</feature>
<comment type="subunit">
    <text evidence="9">Component of the mitochondrial contact site and cristae organizing system (MICOS) complex.</text>
</comment>
<dbReference type="Proteomes" id="UP000678499">
    <property type="component" value="Unassembled WGS sequence"/>
</dbReference>
<comment type="subcellular location">
    <subcellularLocation>
        <location evidence="2 9">Mitochondrion inner membrane</location>
        <topology evidence="2 9">Single-pass membrane protein</topology>
    </subcellularLocation>
</comment>
<evidence type="ECO:0000256" key="2">
    <source>
        <dbReference type="ARBA" id="ARBA00004434"/>
    </source>
</evidence>
<dbReference type="Pfam" id="PF04418">
    <property type="entry name" value="DUF543"/>
    <property type="match status" value="1"/>
</dbReference>
<evidence type="ECO:0000256" key="9">
    <source>
        <dbReference type="RuleBase" id="RU363011"/>
    </source>
</evidence>
<keyword evidence="12" id="KW-1185">Reference proteome</keyword>
<feature type="compositionally biased region" description="Basic and acidic residues" evidence="10">
    <location>
        <begin position="144"/>
        <end position="156"/>
    </location>
</feature>
<keyword evidence="7 9" id="KW-0496">Mitochondrion</keyword>
<sequence length="468" mass="52067">MNMTSSKQPKEESLPIYDQCLADALVKTGKYWPVVFGAGLGIGVAYSNCQHKFSKQDQVQAYRVRATDTATLKALKLRPNNEASPDVVQPQGEAASNHFSPLLADPPAVTKKTCEKKNESSNGKEKQNTLQLIQLRKENLEKMRRKNQDRQQDNEKHRRSSSSINNIIQIRKLTAAAELGNESVVEDNFNCNSETVTVLEADSSLRRRMISLHSLDSSDTFRISCRVRTIFQTKIIPETWGVWNNPNLLETSGHGLLLLQLTQGTRGKKYHYISPSPNPSQQLLEMSVRLQQRFPAITRAGLLVTLCVTIRGSGYPVLLLKALIGVDVSNGFRLPFPPGVITNSSVDGPPYKSVSLMVKIETEQLINKGKVIVVCQLSMNGLLLPSHRAHKVRVGQLSLGVVSAGLVAMAVISVKEYLATNERELLRDFWMHFFVMFQDPLNLLKFVLDSPRNLSARFRAEGGGGLHP</sequence>
<keyword evidence="5 9" id="KW-0999">Mitochondrion inner membrane</keyword>
<dbReference type="OrthoDB" id="1916310at2759"/>
<dbReference type="EMBL" id="CAJPEX010003201">
    <property type="protein sequence ID" value="CAG0921961.1"/>
    <property type="molecule type" value="Genomic_DNA"/>
</dbReference>
<evidence type="ECO:0000313" key="11">
    <source>
        <dbReference type="EMBL" id="CAD7281809.1"/>
    </source>
</evidence>
<evidence type="ECO:0000256" key="3">
    <source>
        <dbReference type="ARBA" id="ARBA00006792"/>
    </source>
</evidence>
<evidence type="ECO:0000256" key="4">
    <source>
        <dbReference type="ARBA" id="ARBA00022692"/>
    </source>
</evidence>
<evidence type="ECO:0000256" key="5">
    <source>
        <dbReference type="ARBA" id="ARBA00022792"/>
    </source>
</evidence>
<keyword evidence="6" id="KW-1133">Transmembrane helix</keyword>
<evidence type="ECO:0000313" key="12">
    <source>
        <dbReference type="Proteomes" id="UP000678499"/>
    </source>
</evidence>
<evidence type="ECO:0000256" key="7">
    <source>
        <dbReference type="ARBA" id="ARBA00023128"/>
    </source>
</evidence>
<evidence type="ECO:0000256" key="6">
    <source>
        <dbReference type="ARBA" id="ARBA00022989"/>
    </source>
</evidence>
<proteinExistence type="inferred from homology"/>
<dbReference type="AlphaFoldDB" id="A0A7R9GHW8"/>
<feature type="region of interest" description="Disordered" evidence="10">
    <location>
        <begin position="75"/>
        <end position="130"/>
    </location>
</feature>